<proteinExistence type="predicted"/>
<protein>
    <submittedName>
        <fullName evidence="1">Uncharacterized protein</fullName>
    </submittedName>
</protein>
<dbReference type="EMBL" id="JARJCM010000051">
    <property type="protein sequence ID" value="KAJ7035350.1"/>
    <property type="molecule type" value="Genomic_DNA"/>
</dbReference>
<keyword evidence="2" id="KW-1185">Reference proteome</keyword>
<accession>A0AAD6SYU3</accession>
<gene>
    <name evidence="1" type="ORF">C8F04DRAFT_1182508</name>
</gene>
<evidence type="ECO:0000313" key="2">
    <source>
        <dbReference type="Proteomes" id="UP001218188"/>
    </source>
</evidence>
<reference evidence="1" key="1">
    <citation type="submission" date="2023-03" db="EMBL/GenBank/DDBJ databases">
        <title>Massive genome expansion in bonnet fungi (Mycena s.s.) driven by repeated elements and novel gene families across ecological guilds.</title>
        <authorList>
            <consortium name="Lawrence Berkeley National Laboratory"/>
            <person name="Harder C.B."/>
            <person name="Miyauchi S."/>
            <person name="Viragh M."/>
            <person name="Kuo A."/>
            <person name="Thoen E."/>
            <person name="Andreopoulos B."/>
            <person name="Lu D."/>
            <person name="Skrede I."/>
            <person name="Drula E."/>
            <person name="Henrissat B."/>
            <person name="Morin E."/>
            <person name="Kohler A."/>
            <person name="Barry K."/>
            <person name="LaButti K."/>
            <person name="Morin E."/>
            <person name="Salamov A."/>
            <person name="Lipzen A."/>
            <person name="Mereny Z."/>
            <person name="Hegedus B."/>
            <person name="Baldrian P."/>
            <person name="Stursova M."/>
            <person name="Weitz H."/>
            <person name="Taylor A."/>
            <person name="Grigoriev I.V."/>
            <person name="Nagy L.G."/>
            <person name="Martin F."/>
            <person name="Kauserud H."/>
        </authorList>
    </citation>
    <scope>NUCLEOTIDE SEQUENCE</scope>
    <source>
        <strain evidence="1">CBHHK200</strain>
    </source>
</reference>
<dbReference type="AlphaFoldDB" id="A0AAD6SYU3"/>
<sequence length="137" mass="15602">MVSSRNFHKTLQPWAQSSATACFILPILTGHQLKVSPGKHPRGHIALQHPLSTHKNKQPMSCRRRHRRVRKVVVSYLDIEEAQYMAELEEYNAACGDSEVKDPMLVDVVFVPEIPWGQSVSSISQHLHLMTLRDNPQ</sequence>
<comment type="caution">
    <text evidence="1">The sequence shown here is derived from an EMBL/GenBank/DDBJ whole genome shotgun (WGS) entry which is preliminary data.</text>
</comment>
<organism evidence="1 2">
    <name type="scientific">Mycena alexandri</name>
    <dbReference type="NCBI Taxonomy" id="1745969"/>
    <lineage>
        <taxon>Eukaryota</taxon>
        <taxon>Fungi</taxon>
        <taxon>Dikarya</taxon>
        <taxon>Basidiomycota</taxon>
        <taxon>Agaricomycotina</taxon>
        <taxon>Agaricomycetes</taxon>
        <taxon>Agaricomycetidae</taxon>
        <taxon>Agaricales</taxon>
        <taxon>Marasmiineae</taxon>
        <taxon>Mycenaceae</taxon>
        <taxon>Mycena</taxon>
    </lineage>
</organism>
<dbReference type="PROSITE" id="PS51257">
    <property type="entry name" value="PROKAR_LIPOPROTEIN"/>
    <property type="match status" value="1"/>
</dbReference>
<name>A0AAD6SYU3_9AGAR</name>
<evidence type="ECO:0000313" key="1">
    <source>
        <dbReference type="EMBL" id="KAJ7035350.1"/>
    </source>
</evidence>
<dbReference type="Proteomes" id="UP001218188">
    <property type="component" value="Unassembled WGS sequence"/>
</dbReference>